<keyword evidence="5" id="KW-1185">Reference proteome</keyword>
<gene>
    <name evidence="4" type="ORF">VY86_20290</name>
</gene>
<dbReference type="SUPFAM" id="SSF55729">
    <property type="entry name" value="Acyl-CoA N-acyltransferases (Nat)"/>
    <property type="match status" value="1"/>
</dbReference>
<dbReference type="PANTHER" id="PTHR43800:SF1">
    <property type="entry name" value="PEPTIDYL-LYSINE N-ACETYLTRANSFERASE YJAB"/>
    <property type="match status" value="1"/>
</dbReference>
<dbReference type="PROSITE" id="PS51186">
    <property type="entry name" value="GNAT"/>
    <property type="match status" value="1"/>
</dbReference>
<dbReference type="InterPro" id="IPR016181">
    <property type="entry name" value="Acyl_CoA_acyltransferase"/>
</dbReference>
<dbReference type="InterPro" id="IPR000182">
    <property type="entry name" value="GNAT_dom"/>
</dbReference>
<organism evidence="4 5">
    <name type="scientific">Photorhabdus thracensis</name>
    <dbReference type="NCBI Taxonomy" id="230089"/>
    <lineage>
        <taxon>Bacteria</taxon>
        <taxon>Pseudomonadati</taxon>
        <taxon>Pseudomonadota</taxon>
        <taxon>Gammaproteobacteria</taxon>
        <taxon>Enterobacterales</taxon>
        <taxon>Morganellaceae</taxon>
        <taxon>Photorhabdus</taxon>
    </lineage>
</organism>
<keyword evidence="1" id="KW-0808">Transferase</keyword>
<dbReference type="GO" id="GO:0016747">
    <property type="term" value="F:acyltransferase activity, transferring groups other than amino-acyl groups"/>
    <property type="evidence" value="ECO:0007669"/>
    <property type="project" value="InterPro"/>
</dbReference>
<dbReference type="OrthoDB" id="9803233at2"/>
<dbReference type="CDD" id="cd04301">
    <property type="entry name" value="NAT_SF"/>
    <property type="match status" value="1"/>
</dbReference>
<dbReference type="KEGG" id="ptt:VY86_20290"/>
<proteinExistence type="predicted"/>
<dbReference type="Gene3D" id="3.40.630.30">
    <property type="match status" value="1"/>
</dbReference>
<dbReference type="PATRIC" id="fig|230089.6.peg.4571"/>
<reference evidence="5" key="2">
    <citation type="submission" date="2015-03" db="EMBL/GenBank/DDBJ databases">
        <title>Genome sequence of Azospirillum thiophilum strain DSM 21654T.</title>
        <authorList>
            <person name="Kwak Y."/>
            <person name="Shin J.-H."/>
        </authorList>
    </citation>
    <scope>NUCLEOTIDE SEQUENCE [LARGE SCALE GENOMIC DNA]</scope>
    <source>
        <strain evidence="5">DSM 15199</strain>
    </source>
</reference>
<dbReference type="RefSeq" id="WP_046976318.1">
    <property type="nucleotide sequence ID" value="NZ_CAWQPG010000316.1"/>
</dbReference>
<dbReference type="PANTHER" id="PTHR43800">
    <property type="entry name" value="PEPTIDYL-LYSINE N-ACETYLTRANSFERASE YJAB"/>
    <property type="match status" value="1"/>
</dbReference>
<feature type="domain" description="N-acetyltransferase" evidence="3">
    <location>
        <begin position="6"/>
        <end position="155"/>
    </location>
</feature>
<evidence type="ECO:0000313" key="4">
    <source>
        <dbReference type="EMBL" id="AKH65345.1"/>
    </source>
</evidence>
<evidence type="ECO:0000256" key="1">
    <source>
        <dbReference type="ARBA" id="ARBA00022679"/>
    </source>
</evidence>
<protein>
    <recommendedName>
        <fullName evidence="3">N-acetyltransferase domain-containing protein</fullName>
    </recommendedName>
</protein>
<keyword evidence="2" id="KW-0012">Acyltransferase</keyword>
<dbReference type="Pfam" id="PF00583">
    <property type="entry name" value="Acetyltransf_1"/>
    <property type="match status" value="1"/>
</dbReference>
<evidence type="ECO:0000313" key="5">
    <source>
        <dbReference type="Proteomes" id="UP000034866"/>
    </source>
</evidence>
<dbReference type="Proteomes" id="UP000034866">
    <property type="component" value="Chromosome"/>
</dbReference>
<reference evidence="4 5" key="1">
    <citation type="journal article" date="2015" name="J. Biotechnol.">
        <title>Complete genome sequence of Photorhabdus temperata subsp. thracensis 39-8(T), an entomopathogenic bacterium for the improved commercial bioinsecticide.</title>
        <authorList>
            <person name="Kwak Y."/>
            <person name="Shin J.H."/>
        </authorList>
    </citation>
    <scope>NUCLEOTIDE SEQUENCE [LARGE SCALE GENOMIC DNA]</scope>
    <source>
        <strain evidence="4 5">DSM 15199</strain>
    </source>
</reference>
<sequence length="174" mass="19725">MTINNITVRMGNHEDSTVINNIELQTASLFPDELLPKALCDKTLSLYEIKSAIQEQRLWIAEIDQKQVGFALIRGLNQLTLLAEIDVLPKYHGQSIASTLLRVIIEQLKQRNETALYLTTFRDFIPSRKLYDKFGFVLLESDDIPDELLKILAEEVTAGLGARVAMKLTIKPKK</sequence>
<name>A0A0F7LRN1_9GAMM</name>
<evidence type="ECO:0000259" key="3">
    <source>
        <dbReference type="PROSITE" id="PS51186"/>
    </source>
</evidence>
<accession>A0A0F7LRN1</accession>
<evidence type="ECO:0000256" key="2">
    <source>
        <dbReference type="ARBA" id="ARBA00023315"/>
    </source>
</evidence>
<dbReference type="AlphaFoldDB" id="A0A0F7LRN1"/>
<dbReference type="EMBL" id="CP011104">
    <property type="protein sequence ID" value="AKH65345.1"/>
    <property type="molecule type" value="Genomic_DNA"/>
</dbReference>